<feature type="region of interest" description="Disordered" evidence="1">
    <location>
        <begin position="294"/>
        <end position="313"/>
    </location>
</feature>
<dbReference type="SUPFAM" id="SSF81383">
    <property type="entry name" value="F-box domain"/>
    <property type="match status" value="1"/>
</dbReference>
<dbReference type="EMBL" id="CAJVPA010000261">
    <property type="protein sequence ID" value="CAG8427068.1"/>
    <property type="molecule type" value="Genomic_DNA"/>
</dbReference>
<comment type="caution">
    <text evidence="3">The sequence shown here is derived from an EMBL/GenBank/DDBJ whole genome shotgun (WGS) entry which is preliminary data.</text>
</comment>
<reference evidence="3" key="1">
    <citation type="submission" date="2021-07" db="EMBL/GenBank/DDBJ databases">
        <authorList>
            <person name="Branca A.L. A."/>
        </authorList>
    </citation>
    <scope>NUCLEOTIDE SEQUENCE</scope>
</reference>
<dbReference type="SMART" id="SM00256">
    <property type="entry name" value="FBOX"/>
    <property type="match status" value="1"/>
</dbReference>
<protein>
    <recommendedName>
        <fullName evidence="2">F-box domain-containing protein</fullName>
    </recommendedName>
</protein>
<gene>
    <name evidence="3" type="ORF">PSALAMII_LOCUS10881</name>
</gene>
<dbReference type="Proteomes" id="UP001152646">
    <property type="component" value="Unassembled WGS sequence"/>
</dbReference>
<dbReference type="InterPro" id="IPR001810">
    <property type="entry name" value="F-box_dom"/>
</dbReference>
<dbReference type="OrthoDB" id="3509362at2759"/>
<evidence type="ECO:0000259" key="2">
    <source>
        <dbReference type="PROSITE" id="PS50181"/>
    </source>
</evidence>
<accession>A0A9W4K3T1</accession>
<dbReference type="PROSITE" id="PS50181">
    <property type="entry name" value="FBOX"/>
    <property type="match status" value="1"/>
</dbReference>
<dbReference type="Gene3D" id="1.20.1280.50">
    <property type="match status" value="1"/>
</dbReference>
<name>A0A9W4K3T1_9EURO</name>
<dbReference type="InterPro" id="IPR036047">
    <property type="entry name" value="F-box-like_dom_sf"/>
</dbReference>
<dbReference type="CDD" id="cd09917">
    <property type="entry name" value="F-box_SF"/>
    <property type="match status" value="1"/>
</dbReference>
<dbReference type="Pfam" id="PF12937">
    <property type="entry name" value="F-box-like"/>
    <property type="match status" value="1"/>
</dbReference>
<sequence>MARSQSHDFAYLPSDIFWMILAYLGAEDIVRCRRVSRAWHAALTNPAILIPFLKREFPWTTEVKKLNSSSGSANQDSALELFDRVASRCHSLERGKPRSVQTIQLCNNFGSTGDLEWYQMQPWDSHSSQKKILVDRQFPEAFWTVEDNLLVYPSAVHQCLVLRDLETDRQFMVPFIITGKVIRRVRLAKRLLVIEWAEPKAFHWLNDSDGVHRHFASSFHVSKNANHGWNIAPRNEWKIMFLGHPLSDRDRFFSSHNNTHYVIYIWQPNRSLYTADEDAPIESLFVWDISKESSYRPSLDPTGQLRDPDTPDDSPHIVSRFSFRDLEFFGVRQRGCPRIQRLSITDDSRAIEISESVTVHQSVPALPLSPSLMSVTTSIPLARHGPHWQRECEGEIPPYRGSFGLNPEMIGHDRMIPIPLYEMLAHVSTGDVSFCLEFDPFLRSADEVFRLTIQTPRSRCTDDHHVDFAGRGKVAGCERYLVGENSNRELIIYRFDR</sequence>
<evidence type="ECO:0000256" key="1">
    <source>
        <dbReference type="SAM" id="MobiDB-lite"/>
    </source>
</evidence>
<proteinExistence type="predicted"/>
<evidence type="ECO:0000313" key="3">
    <source>
        <dbReference type="EMBL" id="CAG8427068.1"/>
    </source>
</evidence>
<feature type="domain" description="F-box" evidence="2">
    <location>
        <begin position="6"/>
        <end position="52"/>
    </location>
</feature>
<dbReference type="AlphaFoldDB" id="A0A9W4K3T1"/>
<organism evidence="3 4">
    <name type="scientific">Penicillium salamii</name>
    <dbReference type="NCBI Taxonomy" id="1612424"/>
    <lineage>
        <taxon>Eukaryota</taxon>
        <taxon>Fungi</taxon>
        <taxon>Dikarya</taxon>
        <taxon>Ascomycota</taxon>
        <taxon>Pezizomycotina</taxon>
        <taxon>Eurotiomycetes</taxon>
        <taxon>Eurotiomycetidae</taxon>
        <taxon>Eurotiales</taxon>
        <taxon>Aspergillaceae</taxon>
        <taxon>Penicillium</taxon>
    </lineage>
</organism>
<evidence type="ECO:0000313" key="4">
    <source>
        <dbReference type="Proteomes" id="UP001152646"/>
    </source>
</evidence>